<dbReference type="AlphaFoldDB" id="Q6L358"/>
<dbReference type="STRING" id="263820.PTO0008"/>
<dbReference type="HOGENOM" id="CLU_334839_0_0_2"/>
<dbReference type="InParanoid" id="Q6L358"/>
<dbReference type="Proteomes" id="UP000000438">
    <property type="component" value="Chromosome"/>
</dbReference>
<dbReference type="PaxDb" id="263820-PTO0008"/>
<evidence type="ECO:0000313" key="1">
    <source>
        <dbReference type="EMBL" id="AAT42593.1"/>
    </source>
</evidence>
<organism evidence="1 2">
    <name type="scientific">Picrophilus torridus (strain ATCC 700027 / DSM 9790 / JCM 10055 / NBRC 100828 / KAW 2/3)</name>
    <dbReference type="NCBI Taxonomy" id="1122961"/>
    <lineage>
        <taxon>Archaea</taxon>
        <taxon>Methanobacteriati</taxon>
        <taxon>Thermoplasmatota</taxon>
        <taxon>Thermoplasmata</taxon>
        <taxon>Thermoplasmatales</taxon>
        <taxon>Picrophilaceae</taxon>
        <taxon>Picrophilus</taxon>
    </lineage>
</organism>
<gene>
    <name evidence="1" type="ordered locus">PTO0008</name>
</gene>
<dbReference type="RefSeq" id="WP_011176809.1">
    <property type="nucleotide sequence ID" value="NC_005877.1"/>
</dbReference>
<dbReference type="KEGG" id="pto:PTO0008"/>
<proteinExistence type="predicted"/>
<dbReference type="eggNOG" id="arCOG06925">
    <property type="taxonomic scope" value="Archaea"/>
</dbReference>
<protein>
    <submittedName>
        <fullName evidence="1">Uncharacterized protein</fullName>
    </submittedName>
</protein>
<reference evidence="1 2" key="1">
    <citation type="journal article" date="2004" name="Proc. Natl. Acad. Sci. U.S.A.">
        <title>Genome sequence of Picrophilus torridus and its implications for life around pH 0.</title>
        <authorList>
            <person name="Futterer O."/>
            <person name="Angelov A."/>
            <person name="Liesegang H."/>
            <person name="Gottschalk G."/>
            <person name="Schleper C."/>
            <person name="Schepers B."/>
            <person name="Dock C."/>
            <person name="Antranikian G."/>
            <person name="Liebl W."/>
        </authorList>
    </citation>
    <scope>NUCLEOTIDE SEQUENCE [LARGE SCALE GENOMIC DNA]</scope>
    <source>
        <strain evidence="2">ATCC 700027 / DSM 9790 / JCM 10055 / NBRC 100828</strain>
    </source>
</reference>
<dbReference type="OrthoDB" id="57430at2157"/>
<sequence length="852" mass="98698">MKDFYVEKLNDVNLSEALDYVMDKIIPLIYKNIGIWNVPVKGGEKFRDFVDMDMRDHYITGMACAYRILDIRRMIDKNVKYNVDKLKRGSLIYLLHDYNKLSGDDKTMPDCKNRIAEILNKNADLENLCTELGITIDEICHGAYSTELGTSFRNIFNTDPAVPNMSFENHFSRLADSISSFYARSENRDGFPEKIYFGSEPIMDLSKVHFIEFQRNALFAIKGIMRSAIRKYINDSKDRIFIWETENRLYYFGTKIDNLYTKEIEQNFNRELSRLLNESGSKLIEMTDRTIRAPALRFISIDEDTIIDYSCKNLGEILHMPGRDISDTERPEAEEYTKRIRDLNIKNFNIDFIGKKKYRDANINNMVDVDSEFASRLFFVRLFQLKYLNSKIDIPEIREAIEKQYQKISNDFKNLIGRDEKKSVFIVPFVAADNSIDWKTVKEKILNAINSEEHADIKFEEILANTVSSFIPEIEDVPEKNKMSMINGKAAKIDAREENLYGVNHQTFSNRTLVSMKNSNGKIDIISVYENMIRKVLLRKPADAIIYGKFPAPVPVLSIYSIMESIKKSSTETALKNIGDEIVIGNMEIPPMTGEYIEIPVQSLKNDKDFIRTIRNIIDLVEKTGMHVSLVPVNMFPEMDNSIIKMNIFNEILNELEFSRITVDRLYKKDEELNLYFEMANSSNKIDKIMRDIAREPLAIFYYAVDTKKLFSEYYYNIIMELIKTRGVEMKNLEELAEIAAGIKRVYYNDSNSDKTWLIREGIEVLEKMTATTKKPLDELYDVCAGHLYAEANRKSNAYVTTENTGNFARTLIKMIKEDLHGKIPSGNVKTYLISGFEYLYLVKSMEKKGGN</sequence>
<accession>Q6L358</accession>
<dbReference type="GeneID" id="2844993"/>
<evidence type="ECO:0000313" key="2">
    <source>
        <dbReference type="Proteomes" id="UP000000438"/>
    </source>
</evidence>
<dbReference type="EMBL" id="AE017261">
    <property type="protein sequence ID" value="AAT42593.1"/>
    <property type="molecule type" value="Genomic_DNA"/>
</dbReference>
<name>Q6L358_PICTO</name>